<sequence length="166" mass="17150">MTVQARLLMIAPLLSALLSAALWVLLSGSAARAALPDPTRPPPGVGTTPATATLSMQRAGPLAAEPVAHVRSLRPAAPVVPPRVQGLQLHADATPGRATALIDGQLVRVGDRLGDATVQDIRADGVWLRLPRGGTQWLGLYAPVEAPAPDPLTAPTPGQTTARKEP</sequence>
<dbReference type="AlphaFoldDB" id="A0A7Y9R1W7"/>
<dbReference type="EMBL" id="JACCFH010000001">
    <property type="protein sequence ID" value="NYG34134.1"/>
    <property type="molecule type" value="Genomic_DNA"/>
</dbReference>
<evidence type="ECO:0000256" key="1">
    <source>
        <dbReference type="SAM" id="MobiDB-lite"/>
    </source>
</evidence>
<keyword evidence="4" id="KW-1185">Reference proteome</keyword>
<name>A0A7Y9R1W7_9BURK</name>
<dbReference type="Proteomes" id="UP000518288">
    <property type="component" value="Unassembled WGS sequence"/>
</dbReference>
<evidence type="ECO:0000313" key="3">
    <source>
        <dbReference type="EMBL" id="NYG34134.1"/>
    </source>
</evidence>
<feature type="chain" id="PRO_5031134642" description="Type II secretion system protein GspC N-terminal domain-containing protein" evidence="2">
    <location>
        <begin position="34"/>
        <end position="166"/>
    </location>
</feature>
<accession>A0A7Y9R1W7</accession>
<organism evidence="3 4">
    <name type="scientific">Sphaerotilus montanus</name>
    <dbReference type="NCBI Taxonomy" id="522889"/>
    <lineage>
        <taxon>Bacteria</taxon>
        <taxon>Pseudomonadati</taxon>
        <taxon>Pseudomonadota</taxon>
        <taxon>Betaproteobacteria</taxon>
        <taxon>Burkholderiales</taxon>
        <taxon>Sphaerotilaceae</taxon>
        <taxon>Sphaerotilus</taxon>
    </lineage>
</organism>
<feature type="region of interest" description="Disordered" evidence="1">
    <location>
        <begin position="145"/>
        <end position="166"/>
    </location>
</feature>
<gene>
    <name evidence="3" type="ORF">BDD16_003120</name>
</gene>
<comment type="caution">
    <text evidence="3">The sequence shown here is derived from an EMBL/GenBank/DDBJ whole genome shotgun (WGS) entry which is preliminary data.</text>
</comment>
<keyword evidence="2" id="KW-0732">Signal</keyword>
<dbReference type="RefSeq" id="WP_179634819.1">
    <property type="nucleotide sequence ID" value="NZ_JACCFH010000001.1"/>
</dbReference>
<evidence type="ECO:0000256" key="2">
    <source>
        <dbReference type="SAM" id="SignalP"/>
    </source>
</evidence>
<protein>
    <recommendedName>
        <fullName evidence="5">Type II secretion system protein GspC N-terminal domain-containing protein</fullName>
    </recommendedName>
</protein>
<feature type="signal peptide" evidence="2">
    <location>
        <begin position="1"/>
        <end position="33"/>
    </location>
</feature>
<proteinExistence type="predicted"/>
<evidence type="ECO:0000313" key="4">
    <source>
        <dbReference type="Proteomes" id="UP000518288"/>
    </source>
</evidence>
<evidence type="ECO:0008006" key="5">
    <source>
        <dbReference type="Google" id="ProtNLM"/>
    </source>
</evidence>
<reference evidence="3 4" key="1">
    <citation type="submission" date="2020-07" db="EMBL/GenBank/DDBJ databases">
        <title>Genomic Encyclopedia of Archaeal and Bacterial Type Strains, Phase II (KMG-II): from individual species to whole genera.</title>
        <authorList>
            <person name="Goeker M."/>
        </authorList>
    </citation>
    <scope>NUCLEOTIDE SEQUENCE [LARGE SCALE GENOMIC DNA]</scope>
    <source>
        <strain evidence="3 4">DSM 21226</strain>
    </source>
</reference>